<dbReference type="SUPFAM" id="SSF47345">
    <property type="entry name" value="Colicin E immunity proteins"/>
    <property type="match status" value="1"/>
</dbReference>
<dbReference type="Proteomes" id="UP000291130">
    <property type="component" value="Chromosome"/>
</dbReference>
<dbReference type="KEGG" id="ptk:EXN22_22820"/>
<organism evidence="3 4">
    <name type="scientific">Pseudomonas tructae</name>
    <dbReference type="NCBI Taxonomy" id="2518644"/>
    <lineage>
        <taxon>Bacteria</taxon>
        <taxon>Pseudomonadati</taxon>
        <taxon>Pseudomonadota</taxon>
        <taxon>Gammaproteobacteria</taxon>
        <taxon>Pseudomonadales</taxon>
        <taxon>Pseudomonadaceae</taxon>
        <taxon>Pseudomonas</taxon>
    </lineage>
</organism>
<gene>
    <name evidence="3" type="ORF">EXN22_22820</name>
</gene>
<dbReference type="Pfam" id="PF01320">
    <property type="entry name" value="Colicin_Pyocin"/>
    <property type="match status" value="1"/>
</dbReference>
<dbReference type="GO" id="GO:0015643">
    <property type="term" value="F:toxic substance binding"/>
    <property type="evidence" value="ECO:0007669"/>
    <property type="project" value="InterPro"/>
</dbReference>
<dbReference type="AlphaFoldDB" id="A0A411MQR9"/>
<accession>A0A411MQR9</accession>
<dbReference type="OrthoDB" id="6810874at2"/>
<comment type="similarity">
    <text evidence="1">Belongs to the colicins ColE2/ColE8/ColE9 and pyocins S1/S2 family.</text>
</comment>
<dbReference type="InterPro" id="IPR035900">
    <property type="entry name" value="Colicin_E_sf"/>
</dbReference>
<dbReference type="PRINTS" id="PR01299">
    <property type="entry name" value="PYOCIN"/>
</dbReference>
<dbReference type="CDD" id="cd16363">
    <property type="entry name" value="Col_Im_like"/>
    <property type="match status" value="1"/>
</dbReference>
<protein>
    <submittedName>
        <fullName evidence="3">Bacteriocin immunity protein</fullName>
    </submittedName>
</protein>
<sequence>MLLKGNFAEYTATEFECLLKEIIEAAGSEFYQDTLLEHFIAVTEHPEGSDLIFYPADGNAQTPGQIIQQIVGWRAANGRAGLKEG</sequence>
<proteinExistence type="inferred from homology"/>
<dbReference type="EMBL" id="CP035952">
    <property type="protein sequence ID" value="QBF29149.1"/>
    <property type="molecule type" value="Genomic_DNA"/>
</dbReference>
<keyword evidence="2" id="KW-0079">Bacteriocin immunity</keyword>
<dbReference type="InterPro" id="IPR000290">
    <property type="entry name" value="Colicin_pyocin"/>
</dbReference>
<evidence type="ECO:0000256" key="2">
    <source>
        <dbReference type="ARBA" id="ARBA00023025"/>
    </source>
</evidence>
<evidence type="ECO:0000313" key="3">
    <source>
        <dbReference type="EMBL" id="QBF29149.1"/>
    </source>
</evidence>
<reference evidence="3 4" key="1">
    <citation type="submission" date="2019-02" db="EMBL/GenBank/DDBJ databases">
        <title>Complete genome sequence of Pseudomonas sp. SNU WT1 isolated from rainbow trout.</title>
        <authorList>
            <person name="Oh W.T."/>
            <person name="Park S.C."/>
        </authorList>
    </citation>
    <scope>NUCLEOTIDE SEQUENCE [LARGE SCALE GENOMIC DNA]</scope>
    <source>
        <strain evidence="3 4">SNU WT1</strain>
    </source>
</reference>
<dbReference type="Gene3D" id="1.10.1200.20">
    <property type="entry name" value="Colicin E immunity protein"/>
    <property type="match status" value="1"/>
</dbReference>
<evidence type="ECO:0000313" key="4">
    <source>
        <dbReference type="Proteomes" id="UP000291130"/>
    </source>
</evidence>
<name>A0A411MQR9_9PSED</name>
<dbReference type="GO" id="GO:0030153">
    <property type="term" value="P:bacteriocin immunity"/>
    <property type="evidence" value="ECO:0007669"/>
    <property type="project" value="UniProtKB-KW"/>
</dbReference>
<evidence type="ECO:0000256" key="1">
    <source>
        <dbReference type="ARBA" id="ARBA00009346"/>
    </source>
</evidence>
<keyword evidence="4" id="KW-1185">Reference proteome</keyword>